<dbReference type="PANTHER" id="PTHR30548:SF1">
    <property type="entry name" value="DEHYDRATASE SUBUNIT MJ0007-RELATED"/>
    <property type="match status" value="1"/>
</dbReference>
<comment type="similarity">
    <text evidence="1">Belongs to the FldB/FldC dehydratase alpha/beta subunit family.</text>
</comment>
<dbReference type="Gene3D" id="3.40.50.11890">
    <property type="match status" value="1"/>
</dbReference>
<dbReference type="PANTHER" id="PTHR30548">
    <property type="entry name" value="2-HYDROXYGLUTARYL-COA DEHYDRATASE, D-COMPONENT-RELATED"/>
    <property type="match status" value="1"/>
</dbReference>
<evidence type="ECO:0000256" key="2">
    <source>
        <dbReference type="SAM" id="Coils"/>
    </source>
</evidence>
<protein>
    <submittedName>
        <fullName evidence="3">Uncharacterized protein</fullName>
    </submittedName>
</protein>
<sequence>MWRELGLDIEKHDQLLGVLPNIYKTIYLDSQKNRPEGIIFFENIVGDIHGIRISELKKAREEGIKVISTFCLYIPEEIIIALNAICIGLCGGTNFSNYASEELLPANTCALIKSSLGFGVGNICPYFASSDLIVGETTCDGKKKCWEIMDKYKPVYVLETPQCKDRSQARTHFINELKALIAKLEEITGNKLTAKNLKAAMEKIKEKRKQLRRVYETRKGNPVPISGKDALLVSQVGFYDDPERQIQMVGILADELERRVKDNIGVTDKGAKRILLSGTPMAIPNWKIHHLVETKGAVIVAEETCTGTRYFDSECEIKGDAVAELLEIIADRYLGINCACFTPNEGRKEDILRFVKEYNADGVILYTLKFCQPYEIESIGLEKALKNEHIPVLSIMTDYSSDDEGQLNTRIEAFLEMLG</sequence>
<comment type="caution">
    <text evidence="3">The sequence shown here is derived from an EMBL/GenBank/DDBJ whole genome shotgun (WGS) entry which is preliminary data.</text>
</comment>
<dbReference type="InterPro" id="IPR010327">
    <property type="entry name" value="FldB/FldC_alpha/beta"/>
</dbReference>
<dbReference type="EMBL" id="LAZR01008548">
    <property type="protein sequence ID" value="KKM78069.1"/>
    <property type="molecule type" value="Genomic_DNA"/>
</dbReference>
<dbReference type="Gene3D" id="3.40.50.11900">
    <property type="match status" value="1"/>
</dbReference>
<dbReference type="Pfam" id="PF06050">
    <property type="entry name" value="HGD-D"/>
    <property type="match status" value="1"/>
</dbReference>
<keyword evidence="2" id="KW-0175">Coiled coil</keyword>
<name>A0A0F9K7E5_9ZZZZ</name>
<accession>A0A0F9K7E5</accession>
<dbReference type="NCBIfam" id="NF040772">
    <property type="entry name" value="double_cubane"/>
    <property type="match status" value="1"/>
</dbReference>
<proteinExistence type="inferred from homology"/>
<dbReference type="AlphaFoldDB" id="A0A0F9K7E5"/>
<dbReference type="InterPro" id="IPR047678">
    <property type="entry name" value="YjiM-like"/>
</dbReference>
<dbReference type="Gene3D" id="1.20.1270.370">
    <property type="match status" value="1"/>
</dbReference>
<evidence type="ECO:0000256" key="1">
    <source>
        <dbReference type="ARBA" id="ARBA00005806"/>
    </source>
</evidence>
<organism evidence="3">
    <name type="scientific">marine sediment metagenome</name>
    <dbReference type="NCBI Taxonomy" id="412755"/>
    <lineage>
        <taxon>unclassified sequences</taxon>
        <taxon>metagenomes</taxon>
        <taxon>ecological metagenomes</taxon>
    </lineage>
</organism>
<reference evidence="3" key="1">
    <citation type="journal article" date="2015" name="Nature">
        <title>Complex archaea that bridge the gap between prokaryotes and eukaryotes.</title>
        <authorList>
            <person name="Spang A."/>
            <person name="Saw J.H."/>
            <person name="Jorgensen S.L."/>
            <person name="Zaremba-Niedzwiedzka K."/>
            <person name="Martijn J."/>
            <person name="Lind A.E."/>
            <person name="van Eijk R."/>
            <person name="Schleper C."/>
            <person name="Guy L."/>
            <person name="Ettema T.J."/>
        </authorList>
    </citation>
    <scope>NUCLEOTIDE SEQUENCE</scope>
</reference>
<gene>
    <name evidence="3" type="ORF">LCGC14_1363640</name>
</gene>
<evidence type="ECO:0000313" key="3">
    <source>
        <dbReference type="EMBL" id="KKM78069.1"/>
    </source>
</evidence>
<feature type="coiled-coil region" evidence="2">
    <location>
        <begin position="190"/>
        <end position="217"/>
    </location>
</feature>